<keyword evidence="2" id="KW-1133">Transmembrane helix</keyword>
<dbReference type="Pfam" id="PF03594">
    <property type="entry name" value="BenE"/>
    <property type="match status" value="1"/>
</dbReference>
<dbReference type="RefSeq" id="WP_188185416.1">
    <property type="nucleotide sequence ID" value="NZ_JACVQF010000235.1"/>
</dbReference>
<dbReference type="GO" id="GO:0005886">
    <property type="term" value="C:plasma membrane"/>
    <property type="evidence" value="ECO:0007669"/>
    <property type="project" value="TreeGrafter"/>
</dbReference>
<evidence type="ECO:0000313" key="3">
    <source>
        <dbReference type="EMBL" id="MBD0424526.1"/>
    </source>
</evidence>
<protein>
    <submittedName>
        <fullName evidence="3">Benzoate/H(+) symporter BenE family transporter</fullName>
    </submittedName>
</protein>
<feature type="transmembrane region" description="Helical" evidence="2">
    <location>
        <begin position="145"/>
        <end position="166"/>
    </location>
</feature>
<dbReference type="EMBL" id="JACVQF010000235">
    <property type="protein sequence ID" value="MBD0424526.1"/>
    <property type="molecule type" value="Genomic_DNA"/>
</dbReference>
<sequence length="425" mass="42842">MSPLARIRATAPPSAVAAGLIAVTVGVTSAAALVFTAARAAGADAREVSSWMLALGVGIAVTCAGLSLRYKAPVVTSWSTPGAALLATSLSGVSMAKAVGAFVFCAALIMVSGLTGWFARIMDRIPVPLASALLGGVLLEFGTGLFSQMGGSFAIAFPVFVLYLVARRLLPRYAVVVALGGGVAASVLTGGWHLERVRLSLAQPVFTAPEFDWKVLISVGVPLFVVTMASQNLPGVAVLRASGYEVPVSPVLTWTGAVQAVLAPFGAFGLNLAAMTAAICTGDGAHPDRQRRYLAAVWAGVFYLCVGLLGATVASLLTAMPHALVLAVAGVGLLATIEASLASALSDPASREAAVVTFLATASGVTLLGVGSAFWGLLAGVLTSVIASAGRRRRAIASAPAPRSEAPGADTPLLDAVEEAPAGGR</sequence>
<dbReference type="PANTHER" id="PTHR30199:SF0">
    <property type="entry name" value="INNER MEMBRANE PROTEIN YDCO"/>
    <property type="match status" value="1"/>
</dbReference>
<keyword evidence="2" id="KW-0812">Transmembrane</keyword>
<dbReference type="Proteomes" id="UP000621210">
    <property type="component" value="Unassembled WGS sequence"/>
</dbReference>
<reference evidence="3" key="2">
    <citation type="submission" date="2020-09" db="EMBL/GenBank/DDBJ databases">
        <authorList>
            <person name="Luo X."/>
        </authorList>
    </citation>
    <scope>NUCLEOTIDE SEQUENCE</scope>
    <source>
        <strain evidence="3">TRM S81-3</strain>
    </source>
</reference>
<feature type="transmembrane region" description="Helical" evidence="2">
    <location>
        <begin position="251"/>
        <end position="273"/>
    </location>
</feature>
<feature type="compositionally biased region" description="Low complexity" evidence="1">
    <location>
        <begin position="398"/>
        <end position="409"/>
    </location>
</feature>
<dbReference type="InterPro" id="IPR004711">
    <property type="entry name" value="Benzoate_Transporter"/>
</dbReference>
<dbReference type="AlphaFoldDB" id="A0A926QUU3"/>
<gene>
    <name evidence="3" type="primary">benE</name>
    <name evidence="3" type="ORF">H0H10_36095</name>
</gene>
<dbReference type="NCBIfam" id="TIGR00843">
    <property type="entry name" value="benE"/>
    <property type="match status" value="1"/>
</dbReference>
<keyword evidence="4" id="KW-1185">Reference proteome</keyword>
<feature type="transmembrane region" description="Helical" evidence="2">
    <location>
        <begin position="15"/>
        <end position="38"/>
    </location>
</feature>
<comment type="caution">
    <text evidence="3">The sequence shown here is derived from an EMBL/GenBank/DDBJ whole genome shotgun (WGS) entry which is preliminary data.</text>
</comment>
<dbReference type="GO" id="GO:0042925">
    <property type="term" value="F:benzoate transmembrane transporter activity"/>
    <property type="evidence" value="ECO:0007669"/>
    <property type="project" value="InterPro"/>
</dbReference>
<feature type="transmembrane region" description="Helical" evidence="2">
    <location>
        <begin position="324"/>
        <end position="345"/>
    </location>
</feature>
<organism evidence="3 4">
    <name type="scientific">Streptomyces griseicoloratus</name>
    <dbReference type="NCBI Taxonomy" id="2752516"/>
    <lineage>
        <taxon>Bacteria</taxon>
        <taxon>Bacillati</taxon>
        <taxon>Actinomycetota</taxon>
        <taxon>Actinomycetes</taxon>
        <taxon>Kitasatosporales</taxon>
        <taxon>Streptomycetaceae</taxon>
        <taxon>Streptomyces</taxon>
    </lineage>
</organism>
<keyword evidence="2" id="KW-0472">Membrane</keyword>
<feature type="transmembrane region" description="Helical" evidence="2">
    <location>
        <begin position="213"/>
        <end position="239"/>
    </location>
</feature>
<evidence type="ECO:0000256" key="2">
    <source>
        <dbReference type="SAM" id="Phobius"/>
    </source>
</evidence>
<accession>A0A926QUU3</accession>
<evidence type="ECO:0000313" key="4">
    <source>
        <dbReference type="Proteomes" id="UP000621210"/>
    </source>
</evidence>
<dbReference type="PANTHER" id="PTHR30199">
    <property type="entry name" value="MFS FAMILY TRANSPORTER, PREDICTED SUBSTRATE BENZOATE"/>
    <property type="match status" value="1"/>
</dbReference>
<feature type="transmembrane region" description="Helical" evidence="2">
    <location>
        <begin position="293"/>
        <end position="317"/>
    </location>
</feature>
<feature type="transmembrane region" description="Helical" evidence="2">
    <location>
        <begin position="173"/>
        <end position="193"/>
    </location>
</feature>
<feature type="region of interest" description="Disordered" evidence="1">
    <location>
        <begin position="398"/>
        <end position="425"/>
    </location>
</feature>
<feature type="transmembrane region" description="Helical" evidence="2">
    <location>
        <begin position="50"/>
        <end position="70"/>
    </location>
</feature>
<name>A0A926QUU3_9ACTN</name>
<reference evidence="3" key="1">
    <citation type="submission" date="2020-09" db="EMBL/GenBank/DDBJ databases">
        <title>Streptomyces grisecoloratus sp. nov., isolated from cotton soil.</title>
        <authorList>
            <person name="Xing L."/>
        </authorList>
    </citation>
    <scope>NUCLEOTIDE SEQUENCE</scope>
    <source>
        <strain evidence="3">TRM S81-3</strain>
    </source>
</reference>
<evidence type="ECO:0000256" key="1">
    <source>
        <dbReference type="SAM" id="MobiDB-lite"/>
    </source>
</evidence>
<feature type="transmembrane region" description="Helical" evidence="2">
    <location>
        <begin position="82"/>
        <end position="109"/>
    </location>
</feature>
<proteinExistence type="predicted"/>
<feature type="transmembrane region" description="Helical" evidence="2">
    <location>
        <begin position="365"/>
        <end position="387"/>
    </location>
</feature>